<evidence type="ECO:0000313" key="4">
    <source>
        <dbReference type="Proteomes" id="UP000249340"/>
    </source>
</evidence>
<dbReference type="OrthoDB" id="213853at2"/>
<dbReference type="SUPFAM" id="SSF69618">
    <property type="entry name" value="HemD-like"/>
    <property type="match status" value="1"/>
</dbReference>
<dbReference type="InterPro" id="IPR039793">
    <property type="entry name" value="UROS/Hem4"/>
</dbReference>
<evidence type="ECO:0000256" key="1">
    <source>
        <dbReference type="SAM" id="MobiDB-lite"/>
    </source>
</evidence>
<feature type="compositionally biased region" description="Basic and acidic residues" evidence="1">
    <location>
        <begin position="1"/>
        <end position="12"/>
    </location>
</feature>
<name>A0A345SWN4_9ACTN</name>
<feature type="region of interest" description="Disordered" evidence="1">
    <location>
        <begin position="1"/>
        <end position="23"/>
    </location>
</feature>
<dbReference type="NCBIfam" id="NF005568">
    <property type="entry name" value="PRK07239.1"/>
    <property type="match status" value="1"/>
</dbReference>
<sequence>MAEPTRFTDDPAPHVAPAEGPLAGRTVAVTADRRREDLVGLLRRRGARVVEAPTMSTQPLEDDEELRAAVDACVAAPPDYVAVTTGVGFRGWLAAAEAWGRGGELSAALARAAVVCRGPKATGAVRGCGLREVYSAPTESNDDLLGWLLAQDLAGRRVAVQEHGAPMPEFTAALRAAGAEVLPVPVYRWGPPADPGPARGLVAAVAAGEVDAVAFTSQPAVEGLFAQARELGRYEELVAALRDGRVLAAAIGVVCARPLDAAGVPSVYPERGRLSALVRTLEEELPARRS</sequence>
<dbReference type="InterPro" id="IPR036108">
    <property type="entry name" value="4pyrrol_syn_uPrphyn_synt_sf"/>
</dbReference>
<organism evidence="3 4">
    <name type="scientific">Peterkaempfera bronchialis</name>
    <dbReference type="NCBI Taxonomy" id="2126346"/>
    <lineage>
        <taxon>Bacteria</taxon>
        <taxon>Bacillati</taxon>
        <taxon>Actinomycetota</taxon>
        <taxon>Actinomycetes</taxon>
        <taxon>Kitasatosporales</taxon>
        <taxon>Streptomycetaceae</taxon>
        <taxon>Peterkaempfera</taxon>
    </lineage>
</organism>
<dbReference type="RefSeq" id="WP_111491787.1">
    <property type="nucleotide sequence ID" value="NZ_CP031264.1"/>
</dbReference>
<dbReference type="Pfam" id="PF02602">
    <property type="entry name" value="HEM4"/>
    <property type="match status" value="1"/>
</dbReference>
<dbReference type="Gene3D" id="3.40.50.10090">
    <property type="match status" value="2"/>
</dbReference>
<feature type="domain" description="Tetrapyrrole biosynthesis uroporphyrinogen III synthase" evidence="2">
    <location>
        <begin position="37"/>
        <end position="278"/>
    </location>
</feature>
<gene>
    <name evidence="3" type="ORF">C7M71_012485</name>
</gene>
<protein>
    <submittedName>
        <fullName evidence="3">Uroporphyrinogen-III synthase</fullName>
        <ecNumber evidence="3">4.2.1.75</ecNumber>
    </submittedName>
</protein>
<reference evidence="4" key="1">
    <citation type="submission" date="2018-07" db="EMBL/GenBank/DDBJ databases">
        <title>Streptacidiphilus bronchialis DSM 106435 chromosome.</title>
        <authorList>
            <person name="Batra D."/>
            <person name="Gulvik C.A."/>
        </authorList>
    </citation>
    <scope>NUCLEOTIDE SEQUENCE [LARGE SCALE GENOMIC DNA]</scope>
    <source>
        <strain evidence="4">DSM 106435</strain>
    </source>
</reference>
<keyword evidence="4" id="KW-1185">Reference proteome</keyword>
<dbReference type="PANTHER" id="PTHR40082">
    <property type="entry name" value="BLR5956 PROTEIN"/>
    <property type="match status" value="1"/>
</dbReference>
<dbReference type="GO" id="GO:0006780">
    <property type="term" value="P:uroporphyrinogen III biosynthetic process"/>
    <property type="evidence" value="ECO:0007669"/>
    <property type="project" value="InterPro"/>
</dbReference>
<proteinExistence type="predicted"/>
<dbReference type="KEGG" id="stri:C7M71_012485"/>
<evidence type="ECO:0000259" key="2">
    <source>
        <dbReference type="Pfam" id="PF02602"/>
    </source>
</evidence>
<keyword evidence="3" id="KW-0456">Lyase</keyword>
<dbReference type="EC" id="4.2.1.75" evidence="3"/>
<accession>A0A345SWN4</accession>
<evidence type="ECO:0000313" key="3">
    <source>
        <dbReference type="EMBL" id="AXI78139.1"/>
    </source>
</evidence>
<dbReference type="InterPro" id="IPR003754">
    <property type="entry name" value="4pyrrol_synth_uPrphyn_synth"/>
</dbReference>
<dbReference type="CDD" id="cd06578">
    <property type="entry name" value="HemD"/>
    <property type="match status" value="1"/>
</dbReference>
<dbReference type="GO" id="GO:0004852">
    <property type="term" value="F:uroporphyrinogen-III synthase activity"/>
    <property type="evidence" value="ECO:0007669"/>
    <property type="project" value="UniProtKB-EC"/>
</dbReference>
<dbReference type="Proteomes" id="UP000249340">
    <property type="component" value="Chromosome"/>
</dbReference>
<dbReference type="AlphaFoldDB" id="A0A345SWN4"/>
<dbReference type="PANTHER" id="PTHR40082:SF1">
    <property type="entry name" value="BLR5956 PROTEIN"/>
    <property type="match status" value="1"/>
</dbReference>
<dbReference type="EMBL" id="CP031264">
    <property type="protein sequence ID" value="AXI78139.1"/>
    <property type="molecule type" value="Genomic_DNA"/>
</dbReference>